<organism evidence="2 3">
    <name type="scientific">Araneus ventricosus</name>
    <name type="common">Orbweaver spider</name>
    <name type="synonym">Epeira ventricosa</name>
    <dbReference type="NCBI Taxonomy" id="182803"/>
    <lineage>
        <taxon>Eukaryota</taxon>
        <taxon>Metazoa</taxon>
        <taxon>Ecdysozoa</taxon>
        <taxon>Arthropoda</taxon>
        <taxon>Chelicerata</taxon>
        <taxon>Arachnida</taxon>
        <taxon>Araneae</taxon>
        <taxon>Araneomorphae</taxon>
        <taxon>Entelegynae</taxon>
        <taxon>Araneoidea</taxon>
        <taxon>Araneidae</taxon>
        <taxon>Araneus</taxon>
    </lineage>
</organism>
<dbReference type="Proteomes" id="UP000499080">
    <property type="component" value="Unassembled WGS sequence"/>
</dbReference>
<evidence type="ECO:0000313" key="3">
    <source>
        <dbReference type="Proteomes" id="UP000499080"/>
    </source>
</evidence>
<dbReference type="OrthoDB" id="443402at2759"/>
<sequence length="132" mass="14896">MPVIKQRDTNEDCAKTLAFTENKLAEDANTSFIEEKSVKDRRPPKQGLEHYFQRMKNPKIKDDETSITRGKRLKNGISNPCILDSSSNDSKEESSLSGPTTRRAWSDWCSNKIIKSTSLNNSGQDSNEENGE</sequence>
<evidence type="ECO:0000313" key="2">
    <source>
        <dbReference type="EMBL" id="GBL80217.1"/>
    </source>
</evidence>
<keyword evidence="3" id="KW-1185">Reference proteome</keyword>
<gene>
    <name evidence="2" type="ORF">AVEN_29189_1</name>
</gene>
<accession>A0A4Y2AKP0</accession>
<protein>
    <submittedName>
        <fullName evidence="2">Uncharacterized protein</fullName>
    </submittedName>
</protein>
<evidence type="ECO:0000256" key="1">
    <source>
        <dbReference type="SAM" id="MobiDB-lite"/>
    </source>
</evidence>
<proteinExistence type="predicted"/>
<dbReference type="AlphaFoldDB" id="A0A4Y2AKP0"/>
<comment type="caution">
    <text evidence="2">The sequence shown here is derived from an EMBL/GenBank/DDBJ whole genome shotgun (WGS) entry which is preliminary data.</text>
</comment>
<feature type="region of interest" description="Disordered" evidence="1">
    <location>
        <begin position="56"/>
        <end position="103"/>
    </location>
</feature>
<reference evidence="2 3" key="1">
    <citation type="journal article" date="2019" name="Sci. Rep.">
        <title>Orb-weaving spider Araneus ventricosus genome elucidates the spidroin gene catalogue.</title>
        <authorList>
            <person name="Kono N."/>
            <person name="Nakamura H."/>
            <person name="Ohtoshi R."/>
            <person name="Moran D.A.P."/>
            <person name="Shinohara A."/>
            <person name="Yoshida Y."/>
            <person name="Fujiwara M."/>
            <person name="Mori M."/>
            <person name="Tomita M."/>
            <person name="Arakawa K."/>
        </authorList>
    </citation>
    <scope>NUCLEOTIDE SEQUENCE [LARGE SCALE GENOMIC DNA]</scope>
</reference>
<dbReference type="EMBL" id="BGPR01000020">
    <property type="protein sequence ID" value="GBL80217.1"/>
    <property type="molecule type" value="Genomic_DNA"/>
</dbReference>
<name>A0A4Y2AKP0_ARAVE</name>